<proteinExistence type="predicted"/>
<dbReference type="Proteomes" id="UP001497382">
    <property type="component" value="Unassembled WGS sequence"/>
</dbReference>
<evidence type="ECO:0000313" key="3">
    <source>
        <dbReference type="Proteomes" id="UP001497382"/>
    </source>
</evidence>
<dbReference type="AlphaFoldDB" id="A0AAV2B9U7"/>
<reference evidence="2 3" key="1">
    <citation type="submission" date="2024-04" db="EMBL/GenBank/DDBJ databases">
        <authorList>
            <person name="Rising A."/>
            <person name="Reimegard J."/>
            <person name="Sonavane S."/>
            <person name="Akerstrom W."/>
            <person name="Nylinder S."/>
            <person name="Hedman E."/>
            <person name="Kallberg Y."/>
        </authorList>
    </citation>
    <scope>NUCLEOTIDE SEQUENCE [LARGE SCALE GENOMIC DNA]</scope>
</reference>
<keyword evidence="3" id="KW-1185">Reference proteome</keyword>
<evidence type="ECO:0000256" key="1">
    <source>
        <dbReference type="SAM" id="Phobius"/>
    </source>
</evidence>
<keyword evidence="1" id="KW-0812">Transmembrane</keyword>
<gene>
    <name evidence="2" type="ORF">LARSCL_LOCUS17919</name>
</gene>
<dbReference type="EMBL" id="CAXIEN010000316">
    <property type="protein sequence ID" value="CAL1292927.1"/>
    <property type="molecule type" value="Genomic_DNA"/>
</dbReference>
<evidence type="ECO:0000313" key="2">
    <source>
        <dbReference type="EMBL" id="CAL1292927.1"/>
    </source>
</evidence>
<name>A0AAV2B9U7_9ARAC</name>
<sequence>MIFQKQLISCYSLVNFDTFLEIKQMDESPIFSLPPGVFFLGLIAVLFSLLFTCIVIGKLCRQFELNREISTMKLEQAKDVRMPLESERPPSYESLLPSYSEAICFNRDVNLYFTVQN</sequence>
<comment type="caution">
    <text evidence="2">The sequence shown here is derived from an EMBL/GenBank/DDBJ whole genome shotgun (WGS) entry which is preliminary data.</text>
</comment>
<keyword evidence="1" id="KW-0472">Membrane</keyword>
<protein>
    <submittedName>
        <fullName evidence="2">Uncharacterized protein</fullName>
    </submittedName>
</protein>
<feature type="transmembrane region" description="Helical" evidence="1">
    <location>
        <begin position="37"/>
        <end position="57"/>
    </location>
</feature>
<accession>A0AAV2B9U7</accession>
<keyword evidence="1" id="KW-1133">Transmembrane helix</keyword>
<organism evidence="2 3">
    <name type="scientific">Larinioides sclopetarius</name>
    <dbReference type="NCBI Taxonomy" id="280406"/>
    <lineage>
        <taxon>Eukaryota</taxon>
        <taxon>Metazoa</taxon>
        <taxon>Ecdysozoa</taxon>
        <taxon>Arthropoda</taxon>
        <taxon>Chelicerata</taxon>
        <taxon>Arachnida</taxon>
        <taxon>Araneae</taxon>
        <taxon>Araneomorphae</taxon>
        <taxon>Entelegynae</taxon>
        <taxon>Araneoidea</taxon>
        <taxon>Araneidae</taxon>
        <taxon>Larinioides</taxon>
    </lineage>
</organism>